<keyword evidence="1 2" id="KW-0732">Signal</keyword>
<accession>A0A1C7WLZ3</accession>
<dbReference type="Pfam" id="PF13505">
    <property type="entry name" value="OMP_b-brl"/>
    <property type="match status" value="1"/>
</dbReference>
<dbReference type="Proteomes" id="UP000092987">
    <property type="component" value="Unassembled WGS sequence"/>
</dbReference>
<evidence type="ECO:0000256" key="2">
    <source>
        <dbReference type="SAM" id="SignalP"/>
    </source>
</evidence>
<evidence type="ECO:0000256" key="1">
    <source>
        <dbReference type="ARBA" id="ARBA00022729"/>
    </source>
</evidence>
<proteinExistence type="predicted"/>
<evidence type="ECO:0000313" key="4">
    <source>
        <dbReference type="EMBL" id="OCL94780.1"/>
    </source>
</evidence>
<dbReference type="EMBL" id="LLKQ01000001">
    <property type="protein sequence ID" value="OCL94780.1"/>
    <property type="molecule type" value="Genomic_DNA"/>
</dbReference>
<keyword evidence="5" id="KW-1185">Reference proteome</keyword>
<gene>
    <name evidence="4" type="ORF">AA347_00219</name>
</gene>
<evidence type="ECO:0000313" key="5">
    <source>
        <dbReference type="Proteomes" id="UP000092987"/>
    </source>
</evidence>
<dbReference type="InterPro" id="IPR027385">
    <property type="entry name" value="Beta-barrel_OMP"/>
</dbReference>
<reference evidence="4 5" key="1">
    <citation type="submission" date="2015-10" db="EMBL/GenBank/DDBJ databases">
        <authorList>
            <person name="Rovetto F.F."/>
            <person name="Cocolin L.L."/>
            <person name="Illeghems K.K."/>
            <person name="Van Nieuwerbuegh F.F."/>
            <person name="Houf K.K."/>
        </authorList>
    </citation>
    <scope>NUCLEOTIDE SEQUENCE [LARGE SCALE GENOMIC DNA]</scope>
    <source>
        <strain evidence="4 5">LMG 24486</strain>
    </source>
</reference>
<name>A0A1C7WLZ3_9BACT</name>
<protein>
    <recommendedName>
        <fullName evidence="3">Outer membrane protein beta-barrel domain-containing protein</fullName>
    </recommendedName>
</protein>
<dbReference type="RefSeq" id="WP_066182658.1">
    <property type="nucleotide sequence ID" value="NZ_CP035926.1"/>
</dbReference>
<dbReference type="Gene3D" id="2.40.160.20">
    <property type="match status" value="1"/>
</dbReference>
<feature type="chain" id="PRO_5047236576" description="Outer membrane protein beta-barrel domain-containing protein" evidence="2">
    <location>
        <begin position="21"/>
        <end position="196"/>
    </location>
</feature>
<sequence length="196" mass="22323">MKKKIISFICATLLSSSLYADNNVYLGLQYGVDLSHFGIEDHYGDKDNFSDSGDAVKAVLGLDLSDNYYLQVYYERTKFSNEDLKLVTENQVQNEFGLEWIKKDKIANNLYPFVKLGIGIANMKLNNQITANKDISALSLTLGAGIDVKTTDKLTLFVGLDYNYKEWEKFHDALYTYEFETSQNSIKPYIGLNLKF</sequence>
<comment type="caution">
    <text evidence="4">The sequence shown here is derived from an EMBL/GenBank/DDBJ whole genome shotgun (WGS) entry which is preliminary data.</text>
</comment>
<feature type="domain" description="Outer membrane protein beta-barrel" evidence="3">
    <location>
        <begin position="7"/>
        <end position="165"/>
    </location>
</feature>
<dbReference type="SUPFAM" id="SSF56925">
    <property type="entry name" value="OMPA-like"/>
    <property type="match status" value="1"/>
</dbReference>
<evidence type="ECO:0000259" key="3">
    <source>
        <dbReference type="Pfam" id="PF13505"/>
    </source>
</evidence>
<feature type="signal peptide" evidence="2">
    <location>
        <begin position="1"/>
        <end position="20"/>
    </location>
</feature>
<dbReference type="InterPro" id="IPR011250">
    <property type="entry name" value="OMP/PagP_B-barrel"/>
</dbReference>
<organism evidence="4 5">
    <name type="scientific">Aliarcobacter thereius LMG 24486</name>
    <dbReference type="NCBI Taxonomy" id="1032240"/>
    <lineage>
        <taxon>Bacteria</taxon>
        <taxon>Pseudomonadati</taxon>
        <taxon>Campylobacterota</taxon>
        <taxon>Epsilonproteobacteria</taxon>
        <taxon>Campylobacterales</taxon>
        <taxon>Arcobacteraceae</taxon>
        <taxon>Aliarcobacter</taxon>
    </lineage>
</organism>